<feature type="active site" evidence="6 7">
    <location>
        <position position="235"/>
    </location>
</feature>
<evidence type="ECO:0000259" key="9">
    <source>
        <dbReference type="PROSITE" id="PS50110"/>
    </source>
</evidence>
<keyword evidence="1 6" id="KW-0963">Cytoplasm</keyword>
<keyword evidence="4 6" id="KW-0378">Hydrolase</keyword>
<proteinExistence type="inferred from homology"/>
<dbReference type="CDD" id="cd16432">
    <property type="entry name" value="CheB_Rec"/>
    <property type="match status" value="1"/>
</dbReference>
<dbReference type="NCBIfam" id="NF009206">
    <property type="entry name" value="PRK12555.1"/>
    <property type="match status" value="1"/>
</dbReference>
<feature type="active site" evidence="6 7">
    <location>
        <position position="209"/>
    </location>
</feature>
<dbReference type="PANTHER" id="PTHR42872:SF6">
    <property type="entry name" value="PROTEIN-GLUTAMATE METHYLESTERASE_PROTEIN-GLUTAMINE GLUTAMINASE"/>
    <property type="match status" value="1"/>
</dbReference>
<comment type="catalytic activity">
    <reaction evidence="5 6">
        <text>[protein]-L-glutamate 5-O-methyl ester + H2O = L-glutamyl-[protein] + methanol + H(+)</text>
        <dbReference type="Rhea" id="RHEA:23236"/>
        <dbReference type="Rhea" id="RHEA-COMP:10208"/>
        <dbReference type="Rhea" id="RHEA-COMP:10311"/>
        <dbReference type="ChEBI" id="CHEBI:15377"/>
        <dbReference type="ChEBI" id="CHEBI:15378"/>
        <dbReference type="ChEBI" id="CHEBI:17790"/>
        <dbReference type="ChEBI" id="CHEBI:29973"/>
        <dbReference type="ChEBI" id="CHEBI:82795"/>
        <dbReference type="EC" id="3.1.1.61"/>
    </reaction>
</comment>
<dbReference type="CDD" id="cd17541">
    <property type="entry name" value="REC_CheB-like"/>
    <property type="match status" value="1"/>
</dbReference>
<comment type="PTM">
    <text evidence="6">Phosphorylated by CheA. Phosphorylation of the N-terminal regulatory domain activates the methylesterase activity.</text>
</comment>
<feature type="domain" description="Response regulatory" evidence="9">
    <location>
        <begin position="7"/>
        <end position="123"/>
    </location>
</feature>
<dbReference type="SUPFAM" id="SSF52738">
    <property type="entry name" value="Methylesterase CheB, C-terminal domain"/>
    <property type="match status" value="1"/>
</dbReference>
<evidence type="ECO:0000259" key="10">
    <source>
        <dbReference type="PROSITE" id="PS50122"/>
    </source>
</evidence>
<dbReference type="EC" id="3.5.1.44" evidence="6"/>
<evidence type="ECO:0000256" key="2">
    <source>
        <dbReference type="ARBA" id="ARBA00022500"/>
    </source>
</evidence>
<evidence type="ECO:0000256" key="8">
    <source>
        <dbReference type="PROSITE-ProRule" id="PRU00169"/>
    </source>
</evidence>
<comment type="function">
    <text evidence="6">Involved in chemotaxis. Part of a chemotaxis signal transduction system that modulates chemotaxis in response to various stimuli. Catalyzes the demethylation of specific methylglutamate residues introduced into the chemoreceptors (methyl-accepting chemotaxis proteins or MCP) by CheR. Also mediates the irreversible deamidation of specific glutamine residues to glutamic acid.</text>
</comment>
<accession>A0ABU9C779</accession>
<dbReference type="PROSITE" id="PS50122">
    <property type="entry name" value="CHEB"/>
    <property type="match status" value="1"/>
</dbReference>
<evidence type="ECO:0000256" key="6">
    <source>
        <dbReference type="HAMAP-Rule" id="MF_00099"/>
    </source>
</evidence>
<dbReference type="NCBIfam" id="NF001965">
    <property type="entry name" value="PRK00742.1"/>
    <property type="match status" value="1"/>
</dbReference>
<evidence type="ECO:0000256" key="1">
    <source>
        <dbReference type="ARBA" id="ARBA00022490"/>
    </source>
</evidence>
<dbReference type="GO" id="GO:0008984">
    <property type="term" value="F:protein-glutamate methylesterase activity"/>
    <property type="evidence" value="ECO:0007669"/>
    <property type="project" value="UniProtKB-EC"/>
</dbReference>
<dbReference type="PANTHER" id="PTHR42872">
    <property type="entry name" value="PROTEIN-GLUTAMATE METHYLESTERASE/PROTEIN-GLUTAMINE GLUTAMINASE"/>
    <property type="match status" value="1"/>
</dbReference>
<comment type="subcellular location">
    <subcellularLocation>
        <location evidence="6">Cytoplasm</location>
    </subcellularLocation>
</comment>
<dbReference type="Gene3D" id="3.40.50.180">
    <property type="entry name" value="Methylesterase CheB, C-terminal domain"/>
    <property type="match status" value="1"/>
</dbReference>
<dbReference type="Gene3D" id="3.40.50.2300">
    <property type="match status" value="1"/>
</dbReference>
<comment type="domain">
    <text evidence="6">Contains a C-terminal catalytic domain, and an N-terminal region which modulates catalytic activity.</text>
</comment>
<comment type="catalytic activity">
    <reaction evidence="6">
        <text>L-glutaminyl-[protein] + H2O = L-glutamyl-[protein] + NH4(+)</text>
        <dbReference type="Rhea" id="RHEA:16441"/>
        <dbReference type="Rhea" id="RHEA-COMP:10207"/>
        <dbReference type="Rhea" id="RHEA-COMP:10208"/>
        <dbReference type="ChEBI" id="CHEBI:15377"/>
        <dbReference type="ChEBI" id="CHEBI:28938"/>
        <dbReference type="ChEBI" id="CHEBI:29973"/>
        <dbReference type="ChEBI" id="CHEBI:30011"/>
        <dbReference type="EC" id="3.5.1.44"/>
    </reaction>
</comment>
<dbReference type="InterPro" id="IPR035909">
    <property type="entry name" value="CheB_C"/>
</dbReference>
<dbReference type="InterPro" id="IPR001789">
    <property type="entry name" value="Sig_transdc_resp-reg_receiver"/>
</dbReference>
<feature type="modified residue" description="4-aspartylphosphate" evidence="6 8">
    <location>
        <position position="57"/>
    </location>
</feature>
<comment type="caution">
    <text evidence="11">The sequence shown here is derived from an EMBL/GenBank/DDBJ whole genome shotgun (WGS) entry which is preliminary data.</text>
</comment>
<dbReference type="PIRSF" id="PIRSF000876">
    <property type="entry name" value="RR_chemtxs_CheB"/>
    <property type="match status" value="1"/>
</dbReference>
<keyword evidence="12" id="KW-1185">Reference proteome</keyword>
<dbReference type="Pfam" id="PF00072">
    <property type="entry name" value="Response_reg"/>
    <property type="match status" value="1"/>
</dbReference>
<evidence type="ECO:0000256" key="7">
    <source>
        <dbReference type="PROSITE-ProRule" id="PRU00050"/>
    </source>
</evidence>
<dbReference type="Pfam" id="PF01339">
    <property type="entry name" value="CheB_methylest"/>
    <property type="match status" value="1"/>
</dbReference>
<dbReference type="InterPro" id="IPR008248">
    <property type="entry name" value="CheB-like"/>
</dbReference>
<organism evidence="11 12">
    <name type="scientific">Ideonella margarita</name>
    <dbReference type="NCBI Taxonomy" id="2984191"/>
    <lineage>
        <taxon>Bacteria</taxon>
        <taxon>Pseudomonadati</taxon>
        <taxon>Pseudomonadota</taxon>
        <taxon>Betaproteobacteria</taxon>
        <taxon>Burkholderiales</taxon>
        <taxon>Sphaerotilaceae</taxon>
        <taxon>Ideonella</taxon>
    </lineage>
</organism>
<dbReference type="InterPro" id="IPR000673">
    <property type="entry name" value="Sig_transdc_resp-reg_Me-estase"/>
</dbReference>
<name>A0ABU9C779_9BURK</name>
<evidence type="ECO:0000256" key="4">
    <source>
        <dbReference type="ARBA" id="ARBA00022801"/>
    </source>
</evidence>
<keyword evidence="2 6" id="KW-0145">Chemotaxis</keyword>
<evidence type="ECO:0000313" key="12">
    <source>
        <dbReference type="Proteomes" id="UP001379945"/>
    </source>
</evidence>
<dbReference type="Proteomes" id="UP001379945">
    <property type="component" value="Unassembled WGS sequence"/>
</dbReference>
<dbReference type="EC" id="3.1.1.61" evidence="6"/>
<dbReference type="HAMAP" id="MF_00099">
    <property type="entry name" value="CheB_chemtxs"/>
    <property type="match status" value="1"/>
</dbReference>
<dbReference type="InterPro" id="IPR011006">
    <property type="entry name" value="CheY-like_superfamily"/>
</dbReference>
<evidence type="ECO:0000256" key="3">
    <source>
        <dbReference type="ARBA" id="ARBA00022553"/>
    </source>
</evidence>
<protein>
    <recommendedName>
        <fullName evidence="6">Protein-glutamate methylesterase/protein-glutamine glutaminase</fullName>
        <ecNumber evidence="6">3.1.1.61</ecNumber>
        <ecNumber evidence="6">3.5.1.44</ecNumber>
    </recommendedName>
</protein>
<dbReference type="SMART" id="SM00448">
    <property type="entry name" value="REC"/>
    <property type="match status" value="1"/>
</dbReference>
<dbReference type="EMBL" id="JBBUTI010000004">
    <property type="protein sequence ID" value="MEK8046125.1"/>
    <property type="molecule type" value="Genomic_DNA"/>
</dbReference>
<sequence>MPNNKIKVMLVDDSAVVRTHLSNLMTAAGFEVIATASDPLFAWPKMQTQWPDVLVLDVEMPRMDGISFLRQVMAHRPTPVVMCSTLTLVGCETTLQALAAGAVSFVTKPTQGLRDFLGDGGNGLVDAVRAAAKANLRAMPVNSGAPALSKVAGLPGAPGLPNAVNAPGSRLLPPVPGSPAALAARQMPMPAATGAMAATTDKVIALGLSTGGVQTMEALLTQLPRTTPGIVLVQHMPEQFTASLAARLNGLCEMDVAEARDGDRVLPGRVLIAPGGKHMRLERSGAQYLVKVADGPLVNRHKPSVDVLFKSVAQSVGRNAVGILLTGMGDDGARGLLEMKQAGAQTAAQDEASSVVWGMPAEAIKLGAAGRVLGLQQMPAWLAKAAVTG</sequence>
<dbReference type="SUPFAM" id="SSF52172">
    <property type="entry name" value="CheY-like"/>
    <property type="match status" value="1"/>
</dbReference>
<dbReference type="RefSeq" id="WP_341398402.1">
    <property type="nucleotide sequence ID" value="NZ_JBBUTI010000004.1"/>
</dbReference>
<feature type="domain" description="CheB-type methylesterase" evidence="10">
    <location>
        <begin position="197"/>
        <end position="389"/>
    </location>
</feature>
<reference evidence="11 12" key="1">
    <citation type="submission" date="2024-04" db="EMBL/GenBank/DDBJ databases">
        <title>Novel species of the genus Ideonella isolated from streams.</title>
        <authorList>
            <person name="Lu H."/>
        </authorList>
    </citation>
    <scope>NUCLEOTIDE SEQUENCE [LARGE SCALE GENOMIC DNA]</scope>
    <source>
        <strain evidence="11 12">LYT19W</strain>
    </source>
</reference>
<dbReference type="PROSITE" id="PS50110">
    <property type="entry name" value="RESPONSE_REGULATORY"/>
    <property type="match status" value="1"/>
</dbReference>
<keyword evidence="3 6" id="KW-0597">Phosphoprotein</keyword>
<evidence type="ECO:0000313" key="11">
    <source>
        <dbReference type="EMBL" id="MEK8046125.1"/>
    </source>
</evidence>
<gene>
    <name evidence="6" type="primary">cheB</name>
    <name evidence="11" type="ORF">AACH00_07220</name>
</gene>
<evidence type="ECO:0000256" key="5">
    <source>
        <dbReference type="ARBA" id="ARBA00048267"/>
    </source>
</evidence>
<feature type="active site" evidence="6 7">
    <location>
        <position position="331"/>
    </location>
</feature>
<comment type="similarity">
    <text evidence="6">Belongs to the CheB family.</text>
</comment>